<accession>A0ABQ6FLZ1</accession>
<dbReference type="PANTHER" id="PTHR30061">
    <property type="entry name" value="MALTOSE-BINDING PERIPLASMIC PROTEIN"/>
    <property type="match status" value="1"/>
</dbReference>
<sequence>MKKLFSLVCIFMLATIVLSACGGSGGASSSDQNVTLKYSIWDKNQVPALQQIINTFEKTHPKIKVAIEVTPFAQYWTKLQTAASGGSLADVLWMNGPNFQKYASNGIISPIDSQISADKVNLNNYPSALVNLYTYQGKHYALPKDFDTVGLWYNKALFDAAGVKYPDDTWTWQTLQDTAKKLTNPAKGIWGIAAPVSDQEGFYDTIPQNGGFVISPDKKTSGFDNPATIGGLKFWTDLIQAKDSPTQAQMTDTVPLTLFESGKIAMMYGGSWDAVEFHSNSYTKDKVAATVLPKGKVRATVIHGLGNVISANTQYPQQAWEFVNYLGSKEAADTFAKTGTVIPAYKGTQDQWVNAYPPYHLQSFIDELAYAVPYPVSQNTQAWVDTQNKVLTQVWSGQLSLDSGAKQLATQMNQDLVKEK</sequence>
<comment type="similarity">
    <text evidence="1">Belongs to the bacterial solute-binding protein 1 family.</text>
</comment>
<keyword evidence="2" id="KW-0813">Transport</keyword>
<evidence type="ECO:0000256" key="2">
    <source>
        <dbReference type="ARBA" id="ARBA00022448"/>
    </source>
</evidence>
<name>A0ABQ6FLZ1_9CHLR</name>
<organism evidence="5 6">
    <name type="scientific">Dictyobacter halimunensis</name>
    <dbReference type="NCBI Taxonomy" id="3026934"/>
    <lineage>
        <taxon>Bacteria</taxon>
        <taxon>Bacillati</taxon>
        <taxon>Chloroflexota</taxon>
        <taxon>Ktedonobacteria</taxon>
        <taxon>Ktedonobacterales</taxon>
        <taxon>Dictyobacteraceae</taxon>
        <taxon>Dictyobacter</taxon>
    </lineage>
</organism>
<dbReference type="Proteomes" id="UP001344906">
    <property type="component" value="Unassembled WGS sequence"/>
</dbReference>
<keyword evidence="3 4" id="KW-0732">Signal</keyword>
<dbReference type="RefSeq" id="WP_338247742.1">
    <property type="nucleotide sequence ID" value="NZ_BSRI01000001.1"/>
</dbReference>
<dbReference type="CDD" id="cd13585">
    <property type="entry name" value="PBP2_TMBP_like"/>
    <property type="match status" value="1"/>
</dbReference>
<comment type="caution">
    <text evidence="5">The sequence shown here is derived from an EMBL/GenBank/DDBJ whole genome shotgun (WGS) entry which is preliminary data.</text>
</comment>
<dbReference type="Pfam" id="PF01547">
    <property type="entry name" value="SBP_bac_1"/>
    <property type="match status" value="1"/>
</dbReference>
<feature type="chain" id="PRO_5046065525" evidence="4">
    <location>
        <begin position="20"/>
        <end position="420"/>
    </location>
</feature>
<evidence type="ECO:0000313" key="6">
    <source>
        <dbReference type="Proteomes" id="UP001344906"/>
    </source>
</evidence>
<evidence type="ECO:0000313" key="5">
    <source>
        <dbReference type="EMBL" id="GLV54027.1"/>
    </source>
</evidence>
<dbReference type="EMBL" id="BSRI01000001">
    <property type="protein sequence ID" value="GLV54027.1"/>
    <property type="molecule type" value="Genomic_DNA"/>
</dbReference>
<dbReference type="PROSITE" id="PS51257">
    <property type="entry name" value="PROKAR_LIPOPROTEIN"/>
    <property type="match status" value="1"/>
</dbReference>
<evidence type="ECO:0000256" key="1">
    <source>
        <dbReference type="ARBA" id="ARBA00008520"/>
    </source>
</evidence>
<dbReference type="SUPFAM" id="SSF53850">
    <property type="entry name" value="Periplasmic binding protein-like II"/>
    <property type="match status" value="1"/>
</dbReference>
<proteinExistence type="inferred from homology"/>
<reference evidence="5 6" key="1">
    <citation type="submission" date="2023-02" db="EMBL/GenBank/DDBJ databases">
        <title>Dictyobacter halimunensis sp. nov., a new member of the class Ktedonobacteria from forest soil in a geothermal area.</title>
        <authorList>
            <person name="Rachmania M.K."/>
            <person name="Ningsih F."/>
            <person name="Sakai Y."/>
            <person name="Yabe S."/>
            <person name="Yokota A."/>
            <person name="Sjamsuridzal W."/>
        </authorList>
    </citation>
    <scope>NUCLEOTIDE SEQUENCE [LARGE SCALE GENOMIC DNA]</scope>
    <source>
        <strain evidence="5 6">S3.2.2.5</strain>
    </source>
</reference>
<keyword evidence="6" id="KW-1185">Reference proteome</keyword>
<protein>
    <submittedName>
        <fullName evidence="5">Sugar ABC transporter substrate-binding protein</fullName>
    </submittedName>
</protein>
<dbReference type="Gene3D" id="3.40.190.10">
    <property type="entry name" value="Periplasmic binding protein-like II"/>
    <property type="match status" value="1"/>
</dbReference>
<feature type="signal peptide" evidence="4">
    <location>
        <begin position="1"/>
        <end position="19"/>
    </location>
</feature>
<dbReference type="PANTHER" id="PTHR30061:SF50">
    <property type="entry name" value="MALTOSE_MALTODEXTRIN-BINDING PERIPLASMIC PROTEIN"/>
    <property type="match status" value="1"/>
</dbReference>
<gene>
    <name evidence="5" type="ORF">KDH_08760</name>
</gene>
<evidence type="ECO:0000256" key="3">
    <source>
        <dbReference type="ARBA" id="ARBA00022729"/>
    </source>
</evidence>
<evidence type="ECO:0000256" key="4">
    <source>
        <dbReference type="SAM" id="SignalP"/>
    </source>
</evidence>
<dbReference type="InterPro" id="IPR006059">
    <property type="entry name" value="SBP"/>
</dbReference>